<feature type="transmembrane region" description="Helical" evidence="9">
    <location>
        <begin position="121"/>
        <end position="138"/>
    </location>
</feature>
<accession>A0A9X2ML04</accession>
<keyword evidence="4" id="KW-0762">Sugar transport</keyword>
<evidence type="ECO:0000256" key="7">
    <source>
        <dbReference type="ARBA" id="ARBA00022989"/>
    </source>
</evidence>
<dbReference type="AlphaFoldDB" id="A0A9X2ML04"/>
<dbReference type="PANTHER" id="PTHR37324">
    <property type="entry name" value="PTS SYSTEM GALACTITOL-SPECIFIC EIIC COMPONENT"/>
    <property type="match status" value="1"/>
</dbReference>
<evidence type="ECO:0000256" key="5">
    <source>
        <dbReference type="ARBA" id="ARBA00022683"/>
    </source>
</evidence>
<evidence type="ECO:0000256" key="1">
    <source>
        <dbReference type="ARBA" id="ARBA00004651"/>
    </source>
</evidence>
<feature type="transmembrane region" description="Helical" evidence="9">
    <location>
        <begin position="241"/>
        <end position="259"/>
    </location>
</feature>
<keyword evidence="8 9" id="KW-0472">Membrane</keyword>
<dbReference type="InterPro" id="IPR013853">
    <property type="entry name" value="EIIC-GAT"/>
</dbReference>
<keyword evidence="3" id="KW-1003">Cell membrane</keyword>
<dbReference type="Pfam" id="PF03611">
    <property type="entry name" value="EIIC-GAT"/>
    <property type="match status" value="1"/>
</dbReference>
<keyword evidence="12" id="KW-1185">Reference proteome</keyword>
<feature type="domain" description="PTS EIIC type-2" evidence="10">
    <location>
        <begin position="5"/>
        <end position="415"/>
    </location>
</feature>
<feature type="transmembrane region" description="Helical" evidence="9">
    <location>
        <begin position="80"/>
        <end position="109"/>
    </location>
</feature>
<dbReference type="EMBL" id="JANJZL010000027">
    <property type="protein sequence ID" value="MCR2045654.1"/>
    <property type="molecule type" value="Genomic_DNA"/>
</dbReference>
<dbReference type="GO" id="GO:0009401">
    <property type="term" value="P:phosphoenolpyruvate-dependent sugar phosphotransferase system"/>
    <property type="evidence" value="ECO:0007669"/>
    <property type="project" value="UniProtKB-KW"/>
</dbReference>
<name>A0A9X2ML04_9FIRM</name>
<evidence type="ECO:0000256" key="2">
    <source>
        <dbReference type="ARBA" id="ARBA00022448"/>
    </source>
</evidence>
<comment type="subcellular location">
    <subcellularLocation>
        <location evidence="1">Cell membrane</location>
        <topology evidence="1">Multi-pass membrane protein</topology>
    </subcellularLocation>
</comment>
<keyword evidence="6 9" id="KW-0812">Transmembrane</keyword>
<keyword evidence="5" id="KW-0598">Phosphotransferase system</keyword>
<feature type="transmembrane region" description="Helical" evidence="9">
    <location>
        <begin position="330"/>
        <end position="349"/>
    </location>
</feature>
<evidence type="ECO:0000256" key="4">
    <source>
        <dbReference type="ARBA" id="ARBA00022597"/>
    </source>
</evidence>
<dbReference type="Proteomes" id="UP001142078">
    <property type="component" value="Unassembled WGS sequence"/>
</dbReference>
<organism evidence="11 12">
    <name type="scientific">Anaerosalibacter massiliensis</name>
    <dbReference type="NCBI Taxonomy" id="1347392"/>
    <lineage>
        <taxon>Bacteria</taxon>
        <taxon>Bacillati</taxon>
        <taxon>Bacillota</taxon>
        <taxon>Tissierellia</taxon>
        <taxon>Tissierellales</taxon>
        <taxon>Sporanaerobacteraceae</taxon>
        <taxon>Anaerosalibacter</taxon>
    </lineage>
</organism>
<dbReference type="GO" id="GO:0005886">
    <property type="term" value="C:plasma membrane"/>
    <property type="evidence" value="ECO:0007669"/>
    <property type="project" value="UniProtKB-SubCell"/>
</dbReference>
<dbReference type="PANTHER" id="PTHR37324:SF2">
    <property type="entry name" value="PTS SYSTEM GALACTITOL-SPECIFIC EIIC COMPONENT"/>
    <property type="match status" value="1"/>
</dbReference>
<feature type="transmembrane region" description="Helical" evidence="9">
    <location>
        <begin position="217"/>
        <end position="235"/>
    </location>
</feature>
<keyword evidence="7 9" id="KW-1133">Transmembrane helix</keyword>
<feature type="transmembrane region" description="Helical" evidence="9">
    <location>
        <begin position="40"/>
        <end position="60"/>
    </location>
</feature>
<evidence type="ECO:0000256" key="8">
    <source>
        <dbReference type="ARBA" id="ARBA00023136"/>
    </source>
</evidence>
<gene>
    <name evidence="11" type="ORF">NSA23_16330</name>
</gene>
<reference evidence="11" key="1">
    <citation type="submission" date="2022-07" db="EMBL/GenBank/DDBJ databases">
        <title>Enhanced cultured diversity of the mouse gut microbiota enables custom-made synthetic communities.</title>
        <authorList>
            <person name="Afrizal A."/>
        </authorList>
    </citation>
    <scope>NUCLEOTIDE SEQUENCE</scope>
    <source>
        <strain evidence="11">DSM 29482</strain>
    </source>
</reference>
<evidence type="ECO:0000256" key="6">
    <source>
        <dbReference type="ARBA" id="ARBA00022692"/>
    </source>
</evidence>
<evidence type="ECO:0000256" key="9">
    <source>
        <dbReference type="SAM" id="Phobius"/>
    </source>
</evidence>
<dbReference type="InterPro" id="IPR004703">
    <property type="entry name" value="PTS_sugar-sp_permease"/>
</dbReference>
<evidence type="ECO:0000313" key="12">
    <source>
        <dbReference type="Proteomes" id="UP001142078"/>
    </source>
</evidence>
<keyword evidence="2" id="KW-0813">Transport</keyword>
<dbReference type="RefSeq" id="WP_042679594.1">
    <property type="nucleotide sequence ID" value="NZ_CABKTM010000014.1"/>
</dbReference>
<dbReference type="OrthoDB" id="9787936at2"/>
<protein>
    <submittedName>
        <fullName evidence="11">PTS galactitol transporter subunit IIC</fullName>
    </submittedName>
</protein>
<dbReference type="GO" id="GO:0015577">
    <property type="term" value="F:galactitol transmembrane transporter activity"/>
    <property type="evidence" value="ECO:0007669"/>
    <property type="project" value="InterPro"/>
</dbReference>
<feature type="transmembrane region" description="Helical" evidence="9">
    <location>
        <begin position="12"/>
        <end position="28"/>
    </location>
</feature>
<dbReference type="PIRSF" id="PIRSF006304">
    <property type="entry name" value="GatC"/>
    <property type="match status" value="1"/>
</dbReference>
<dbReference type="PROSITE" id="PS51104">
    <property type="entry name" value="PTS_EIIC_TYPE_2"/>
    <property type="match status" value="1"/>
</dbReference>
<evidence type="ECO:0000259" key="10">
    <source>
        <dbReference type="PROSITE" id="PS51104"/>
    </source>
</evidence>
<comment type="caution">
    <text evidence="11">The sequence shown here is derived from an EMBL/GenBank/DDBJ whole genome shotgun (WGS) entry which is preliminary data.</text>
</comment>
<feature type="transmembrane region" description="Helical" evidence="9">
    <location>
        <begin position="144"/>
        <end position="163"/>
    </location>
</feature>
<dbReference type="InterPro" id="IPR013014">
    <property type="entry name" value="PTS_EIIC_2"/>
</dbReference>
<evidence type="ECO:0000313" key="11">
    <source>
        <dbReference type="EMBL" id="MCR2045654.1"/>
    </source>
</evidence>
<proteinExistence type="predicted"/>
<sequence>MVNIIQSILKLGPAIMLPIMILLLGLFFKMKFGKALKAGLFVGIGFQGLSLVIDLLMRSISPATKYYEAMGSGFTTVDVGFAAIGGASWGVAFAPIAVFIIFAINVILLRLKVVNVMNVDIWNFIHFLIPGAMAYALFDSAVLGLAITVLLSVITLFVSQKIAPKWQEYFGLEGTTCSTFSYITLIYPVSYVINKIIDAIPGLNKVDISMDKMAEKLGFLGDPAVIGLIIGVFLGALTKQPWTTCLTIGMGISAVLILIPRMVSIMMEGLSIIGNSAQEYMREKIGDDAELNIGMDIALGLGDPTVVTVTVLCLPIVILFAFLIPNMSYFPVGLLGGVCYVIPMCAMASKGNVLRTFITSAVSLFFIVLLSNYFAPEATAMMKITGVEVSGMVTDGFFGYNIGNIIVGLLSKLIN</sequence>
<feature type="transmembrane region" description="Helical" evidence="9">
    <location>
        <begin position="356"/>
        <end position="376"/>
    </location>
</feature>
<feature type="transmembrane region" description="Helical" evidence="9">
    <location>
        <begin position="305"/>
        <end position="324"/>
    </location>
</feature>
<evidence type="ECO:0000256" key="3">
    <source>
        <dbReference type="ARBA" id="ARBA00022475"/>
    </source>
</evidence>